<name>A0A8J2LHT1_9HEXA</name>
<comment type="caution">
    <text evidence="1">The sequence shown here is derived from an EMBL/GenBank/DDBJ whole genome shotgun (WGS) entry which is preliminary data.</text>
</comment>
<keyword evidence="2" id="KW-1185">Reference proteome</keyword>
<proteinExistence type="predicted"/>
<organism evidence="1 2">
    <name type="scientific">Allacma fusca</name>
    <dbReference type="NCBI Taxonomy" id="39272"/>
    <lineage>
        <taxon>Eukaryota</taxon>
        <taxon>Metazoa</taxon>
        <taxon>Ecdysozoa</taxon>
        <taxon>Arthropoda</taxon>
        <taxon>Hexapoda</taxon>
        <taxon>Collembola</taxon>
        <taxon>Symphypleona</taxon>
        <taxon>Sminthuridae</taxon>
        <taxon>Allacma</taxon>
    </lineage>
</organism>
<accession>A0A8J2LHT1</accession>
<reference evidence="1" key="1">
    <citation type="submission" date="2021-06" db="EMBL/GenBank/DDBJ databases">
        <authorList>
            <person name="Hodson N. C."/>
            <person name="Mongue J. A."/>
            <person name="Jaron S. K."/>
        </authorList>
    </citation>
    <scope>NUCLEOTIDE SEQUENCE</scope>
</reference>
<protein>
    <submittedName>
        <fullName evidence="1">Uncharacterized protein</fullName>
    </submittedName>
</protein>
<dbReference type="AlphaFoldDB" id="A0A8J2LHT1"/>
<sequence>MVIHRSRNGVFTKSKTLKFIMLDLRNPVCSYKNVDFRAFVTRFGSMVYRLNLADHPLVGFCDTEEPPVNFCKDFPNVEDLRFIGQYTTDSEVMLYSNHFDVNTVRNFRKNSSLLHVQKLYFQPFQRSYVINYNSVTASRLLELVPNVKEIYGVPFTMIKEFQLLKKLHILRSVAFYRHSHVLKETRGMQMLVQAKLKFHTLFIGKKCQDQMDLQFIQKNKKAFGALLELGKDTIEHFVIRPLKPKALIVFPNEMPAVKHITLWVISDGGYQYFEHGKDLSKTFPNVDTISFHNLTALTWPVSENWWLPGGIFSSDNFRHKIKFLKSDEILDRMVAWKLRNKFRSVKEIEFETADCYRDDYFADGILFSLKVL</sequence>
<evidence type="ECO:0000313" key="2">
    <source>
        <dbReference type="Proteomes" id="UP000708208"/>
    </source>
</evidence>
<evidence type="ECO:0000313" key="1">
    <source>
        <dbReference type="EMBL" id="CAG7830812.1"/>
    </source>
</evidence>
<gene>
    <name evidence="1" type="ORF">AFUS01_LOCUS40591</name>
</gene>
<dbReference type="Proteomes" id="UP000708208">
    <property type="component" value="Unassembled WGS sequence"/>
</dbReference>
<dbReference type="EMBL" id="CAJVCH010557725">
    <property type="protein sequence ID" value="CAG7830812.1"/>
    <property type="molecule type" value="Genomic_DNA"/>
</dbReference>